<dbReference type="EMBL" id="JBJHZY010000001">
    <property type="protein sequence ID" value="MFL0266887.1"/>
    <property type="molecule type" value="Genomic_DNA"/>
</dbReference>
<protein>
    <submittedName>
        <fullName evidence="1">Alpha/beta hydrolase family protein</fullName>
        <ecNumber evidence="1">3.4.-.-</ecNumber>
    </submittedName>
</protein>
<proteinExistence type="predicted"/>
<organism evidence="1 2">
    <name type="scientific">Candidatus Clostridium radicumherbarum</name>
    <dbReference type="NCBI Taxonomy" id="3381662"/>
    <lineage>
        <taxon>Bacteria</taxon>
        <taxon>Bacillati</taxon>
        <taxon>Bacillota</taxon>
        <taxon>Clostridia</taxon>
        <taxon>Eubacteriales</taxon>
        <taxon>Clostridiaceae</taxon>
        <taxon>Clostridium</taxon>
    </lineage>
</organism>
<keyword evidence="1" id="KW-0378">Hydrolase</keyword>
<dbReference type="EC" id="3.4.-.-" evidence="1"/>
<comment type="caution">
    <text evidence="1">The sequence shown here is derived from an EMBL/GenBank/DDBJ whole genome shotgun (WGS) entry which is preliminary data.</text>
</comment>
<accession>A0ABW8TMF9</accession>
<gene>
    <name evidence="1" type="ORF">ACJDUH_02140</name>
</gene>
<sequence>MDEKIIVGKETDYPLDGILSMPNESQHKFPAVVLVHGSGPLDKDETIMANKPFRDIAEYLSGKGIAVLRYDKRTKIYGKKMLKQKNRGSMSVEDETIEDTILAANLLRSDIRIDHDKVFIIDHSLGGMLAPRIDAEGGNFAGIIIMAGSPRNLSEIMLSQNEDMIGQLNKILQKLAVKQIASLKAKFDAISVMSDEGARTKKYSDYKGI</sequence>
<dbReference type="PANTHER" id="PTHR43265">
    <property type="entry name" value="ESTERASE ESTD"/>
    <property type="match status" value="1"/>
</dbReference>
<name>A0ABW8TMF9_9CLOT</name>
<dbReference type="Proteomes" id="UP001623661">
    <property type="component" value="Unassembled WGS sequence"/>
</dbReference>
<evidence type="ECO:0000313" key="1">
    <source>
        <dbReference type="EMBL" id="MFL0266887.1"/>
    </source>
</evidence>
<dbReference type="RefSeq" id="WP_406763506.1">
    <property type="nucleotide sequence ID" value="NZ_JBJHZY010000001.1"/>
</dbReference>
<dbReference type="Gene3D" id="3.40.50.1820">
    <property type="entry name" value="alpha/beta hydrolase"/>
    <property type="match status" value="1"/>
</dbReference>
<evidence type="ECO:0000313" key="2">
    <source>
        <dbReference type="Proteomes" id="UP001623661"/>
    </source>
</evidence>
<keyword evidence="2" id="KW-1185">Reference proteome</keyword>
<dbReference type="PANTHER" id="PTHR43265:SF1">
    <property type="entry name" value="ESTERASE ESTD"/>
    <property type="match status" value="1"/>
</dbReference>
<dbReference type="SUPFAM" id="SSF53474">
    <property type="entry name" value="alpha/beta-Hydrolases"/>
    <property type="match status" value="1"/>
</dbReference>
<dbReference type="InterPro" id="IPR053145">
    <property type="entry name" value="AB_hydrolase_Est10"/>
</dbReference>
<dbReference type="GO" id="GO:0016787">
    <property type="term" value="F:hydrolase activity"/>
    <property type="evidence" value="ECO:0007669"/>
    <property type="project" value="UniProtKB-KW"/>
</dbReference>
<reference evidence="1 2" key="1">
    <citation type="submission" date="2024-11" db="EMBL/GenBank/DDBJ databases">
        <authorList>
            <person name="Heng Y.C."/>
            <person name="Lim A.C.H."/>
            <person name="Lee J.K.Y."/>
            <person name="Kittelmann S."/>
        </authorList>
    </citation>
    <scope>NUCLEOTIDE SEQUENCE [LARGE SCALE GENOMIC DNA]</scope>
    <source>
        <strain evidence="1 2">WILCCON 0202</strain>
    </source>
</reference>
<dbReference type="InterPro" id="IPR029058">
    <property type="entry name" value="AB_hydrolase_fold"/>
</dbReference>